<comment type="subcellular location">
    <subcellularLocation>
        <location evidence="3">Secreted</location>
    </subcellularLocation>
    <subcellularLocation>
        <location evidence="3">Bacterial flagellum</location>
    </subcellularLocation>
</comment>
<evidence type="ECO:0000313" key="6">
    <source>
        <dbReference type="EMBL" id="SIS83553.1"/>
    </source>
</evidence>
<dbReference type="GO" id="GO:0005576">
    <property type="term" value="C:extracellular region"/>
    <property type="evidence" value="ECO:0007669"/>
    <property type="project" value="UniProtKB-SubCell"/>
</dbReference>
<feature type="domain" description="Flagellin C-terminal" evidence="5">
    <location>
        <begin position="354"/>
        <end position="438"/>
    </location>
</feature>
<dbReference type="PANTHER" id="PTHR42792">
    <property type="entry name" value="FLAGELLIN"/>
    <property type="match status" value="1"/>
</dbReference>
<accession>A0A1N7MBW0</accession>
<organism evidence="6 7">
    <name type="scientific">Phaeovulum vinaykumarii</name>
    <dbReference type="NCBI Taxonomy" id="407234"/>
    <lineage>
        <taxon>Bacteria</taxon>
        <taxon>Pseudomonadati</taxon>
        <taxon>Pseudomonadota</taxon>
        <taxon>Alphaproteobacteria</taxon>
        <taxon>Rhodobacterales</taxon>
        <taxon>Paracoccaceae</taxon>
        <taxon>Phaeovulum</taxon>
    </lineage>
</organism>
<dbReference type="PRINTS" id="PR00207">
    <property type="entry name" value="FLAGELLIN"/>
</dbReference>
<protein>
    <recommendedName>
        <fullName evidence="3">Flagellin</fullName>
    </recommendedName>
</protein>
<evidence type="ECO:0000256" key="1">
    <source>
        <dbReference type="ARBA" id="ARBA00005709"/>
    </source>
</evidence>
<evidence type="ECO:0000256" key="3">
    <source>
        <dbReference type="RuleBase" id="RU362073"/>
    </source>
</evidence>
<evidence type="ECO:0000259" key="4">
    <source>
        <dbReference type="Pfam" id="PF00669"/>
    </source>
</evidence>
<sequence>MSSILTNSGAMVALQTLKGINSNLSKTQNDISTGKSVATAKDNAAVWAISKVMESDVTGFEAISSSLSLGESTVAVASSASETVTDLLNKMKEKIVSAQEANVDRDTIQKDITALTDQISAVVGAAQFNGLNLLDNTESTSAYTTAGIVDGSSQIDVLSSLDRSSSGVAASNITVEKQDLGTQTAKAGSGAALAAAAFTAAGTATANGAAAATYTVVGETTTSGRTKAIMAGDGFSFDMTKFDAAVTGTPFASLTDATKKAALYVAKDGDTAADVAKGLADVINFRLAEQELSDSFSVTVSGAAISVKSLGSGAMAAAAAGDVTTSTFGTVGGGMSLLKEIDVTSDGGAAAALGAIEGLIATSTEASAAFGSVAGRIETQKNFVDSLTDSLKNGISSLVDADMEEASARLQALQTQQQLGIQALSIANQAPQNILSLFR</sequence>
<dbReference type="InterPro" id="IPR001492">
    <property type="entry name" value="Flagellin"/>
</dbReference>
<feature type="domain" description="Flagellin N-terminal" evidence="4">
    <location>
        <begin position="4"/>
        <end position="137"/>
    </location>
</feature>
<reference evidence="7" key="1">
    <citation type="submission" date="2017-01" db="EMBL/GenBank/DDBJ databases">
        <authorList>
            <person name="Varghese N."/>
            <person name="Submissions S."/>
        </authorList>
    </citation>
    <scope>NUCLEOTIDE SEQUENCE [LARGE SCALE GENOMIC DNA]</scope>
    <source>
        <strain evidence="7">DSM 18714</strain>
    </source>
</reference>
<keyword evidence="6" id="KW-0966">Cell projection</keyword>
<evidence type="ECO:0000256" key="2">
    <source>
        <dbReference type="ARBA" id="ARBA00023143"/>
    </source>
</evidence>
<gene>
    <name evidence="6" type="ORF">SAMN05421795_106184</name>
</gene>
<dbReference type="Gene3D" id="6.10.10.10">
    <property type="entry name" value="Flagellar export chaperone, C-terminal domain"/>
    <property type="match status" value="1"/>
</dbReference>
<dbReference type="AlphaFoldDB" id="A0A1N7MBW0"/>
<keyword evidence="7" id="KW-1185">Reference proteome</keyword>
<dbReference type="STRING" id="407234.SAMN05421795_106184"/>
<proteinExistence type="inferred from homology"/>
<dbReference type="Gene3D" id="1.20.1330.10">
    <property type="entry name" value="f41 fragment of flagellin, N-terminal domain"/>
    <property type="match status" value="1"/>
</dbReference>
<keyword evidence="6" id="KW-0282">Flagellum</keyword>
<dbReference type="GO" id="GO:0005198">
    <property type="term" value="F:structural molecule activity"/>
    <property type="evidence" value="ECO:0007669"/>
    <property type="project" value="UniProtKB-UniRule"/>
</dbReference>
<dbReference type="EMBL" id="FTOM01000006">
    <property type="protein sequence ID" value="SIS83553.1"/>
    <property type="molecule type" value="Genomic_DNA"/>
</dbReference>
<dbReference type="PANTHER" id="PTHR42792:SF2">
    <property type="entry name" value="FLAGELLIN"/>
    <property type="match status" value="1"/>
</dbReference>
<dbReference type="GO" id="GO:0009288">
    <property type="term" value="C:bacterial-type flagellum"/>
    <property type="evidence" value="ECO:0007669"/>
    <property type="project" value="UniProtKB-SubCell"/>
</dbReference>
<dbReference type="InterPro" id="IPR046358">
    <property type="entry name" value="Flagellin_C"/>
</dbReference>
<comment type="similarity">
    <text evidence="1 3">Belongs to the bacterial flagellin family.</text>
</comment>
<keyword evidence="2 3" id="KW-0975">Bacterial flagellum</keyword>
<dbReference type="InterPro" id="IPR042187">
    <property type="entry name" value="Flagellin_C_sub2"/>
</dbReference>
<dbReference type="RefSeq" id="WP_076366622.1">
    <property type="nucleotide sequence ID" value="NZ_OBMN01000006.1"/>
</dbReference>
<keyword evidence="3" id="KW-0964">Secreted</keyword>
<name>A0A1N7MBW0_9RHOB</name>
<dbReference type="SUPFAM" id="SSF64518">
    <property type="entry name" value="Phase 1 flagellin"/>
    <property type="match status" value="1"/>
</dbReference>
<dbReference type="InterPro" id="IPR001029">
    <property type="entry name" value="Flagellin_N"/>
</dbReference>
<dbReference type="Pfam" id="PF00700">
    <property type="entry name" value="Flagellin_C"/>
    <property type="match status" value="1"/>
</dbReference>
<keyword evidence="6" id="KW-0969">Cilium</keyword>
<comment type="function">
    <text evidence="3">Flagellin is the subunit protein which polymerizes to form the filaments of bacterial flagella.</text>
</comment>
<dbReference type="Proteomes" id="UP000186098">
    <property type="component" value="Unassembled WGS sequence"/>
</dbReference>
<evidence type="ECO:0000313" key="7">
    <source>
        <dbReference type="Proteomes" id="UP000186098"/>
    </source>
</evidence>
<dbReference type="OrthoDB" id="8328560at2"/>
<evidence type="ECO:0000259" key="5">
    <source>
        <dbReference type="Pfam" id="PF00700"/>
    </source>
</evidence>
<dbReference type="Pfam" id="PF00669">
    <property type="entry name" value="Flagellin_N"/>
    <property type="match status" value="1"/>
</dbReference>